<evidence type="ECO:0000313" key="1">
    <source>
        <dbReference type="EMBL" id="ADL07213.1"/>
    </source>
</evidence>
<dbReference type="AlphaFoldDB" id="D9S1D6"/>
<dbReference type="HOGENOM" id="CLU_2083766_0_0_9"/>
<evidence type="ECO:0000313" key="2">
    <source>
        <dbReference type="Proteomes" id="UP000000272"/>
    </source>
</evidence>
<dbReference type="Proteomes" id="UP000000272">
    <property type="component" value="Chromosome"/>
</dbReference>
<dbReference type="OrthoDB" id="1729920at2"/>
<name>D9S1D6_THEOJ</name>
<sequence length="117" mass="13080">MDALEKYEEDAKLYGAFLDAARIAGEKANISRQELLLIDPDNPILKLSMREYALLKSHPILMLAEVLFGGSEGPGRKNISPQMAFLAASVAVGQGYSVDRVFRVLERLFARELERRV</sequence>
<gene>
    <name evidence="1" type="ordered locus">Toce_0435</name>
</gene>
<dbReference type="KEGG" id="toc:Toce_0435"/>
<accession>D9S1D6</accession>
<reference evidence="1 2" key="1">
    <citation type="journal article" date="2010" name="Stand. Genomic Sci.">
        <title>Complete genome sequence of Thermosediminibacter oceani type strain (JW/IW-1228P).</title>
        <authorList>
            <person name="Pitluck S."/>
            <person name="Yasawong M."/>
            <person name="Munk C."/>
            <person name="Nolan M."/>
            <person name="Lapidus A."/>
            <person name="Lucas S."/>
            <person name="Glavina Del Rio T."/>
            <person name="Tice H."/>
            <person name="Cheng J.F."/>
            <person name="Bruce D."/>
            <person name="Detter C."/>
            <person name="Tapia R."/>
            <person name="Han C."/>
            <person name="Goodwin L."/>
            <person name="Liolios K."/>
            <person name="Ivanova N."/>
            <person name="Mavromatis K."/>
            <person name="Mikhailova N."/>
            <person name="Pati A."/>
            <person name="Chen A."/>
            <person name="Palaniappan K."/>
            <person name="Land M."/>
            <person name="Hauser L."/>
            <person name="Chang Y.J."/>
            <person name="Jeffries C.D."/>
            <person name="Rohde M."/>
            <person name="Spring S."/>
            <person name="Sikorski J."/>
            <person name="Goker M."/>
            <person name="Woyke T."/>
            <person name="Bristow J."/>
            <person name="Eisen J.A."/>
            <person name="Markowitz V."/>
            <person name="Hugenholtz P."/>
            <person name="Kyrpides N.C."/>
            <person name="Klenk H.P."/>
        </authorList>
    </citation>
    <scope>NUCLEOTIDE SEQUENCE [LARGE SCALE GENOMIC DNA]</scope>
    <source>
        <strain evidence="2">ATCC BAA-1034 / DSM 16646 / JW/IW-1228P</strain>
    </source>
</reference>
<dbReference type="STRING" id="555079.Toce_0435"/>
<organism evidence="1 2">
    <name type="scientific">Thermosediminibacter oceani (strain ATCC BAA-1034 / DSM 16646 / JW/IW-1228P)</name>
    <dbReference type="NCBI Taxonomy" id="555079"/>
    <lineage>
        <taxon>Bacteria</taxon>
        <taxon>Bacillati</taxon>
        <taxon>Bacillota</taxon>
        <taxon>Clostridia</taxon>
        <taxon>Thermosediminibacterales</taxon>
        <taxon>Thermosediminibacteraceae</taxon>
        <taxon>Thermosediminibacter</taxon>
    </lineage>
</organism>
<dbReference type="RefSeq" id="WP_013275263.1">
    <property type="nucleotide sequence ID" value="NC_014377.1"/>
</dbReference>
<dbReference type="EMBL" id="CP002131">
    <property type="protein sequence ID" value="ADL07213.1"/>
    <property type="molecule type" value="Genomic_DNA"/>
</dbReference>
<protein>
    <submittedName>
        <fullName evidence="1">Uncharacterized protein</fullName>
    </submittedName>
</protein>
<keyword evidence="2" id="KW-1185">Reference proteome</keyword>
<proteinExistence type="predicted"/>